<evidence type="ECO:0000256" key="1">
    <source>
        <dbReference type="SAM" id="SignalP"/>
    </source>
</evidence>
<evidence type="ECO:0000313" key="4">
    <source>
        <dbReference type="Proteomes" id="UP000887320"/>
    </source>
</evidence>
<protein>
    <recommendedName>
        <fullName evidence="2">DUF7944 domain-containing protein</fullName>
    </recommendedName>
</protein>
<dbReference type="AlphaFoldDB" id="A0A8X8GFM3"/>
<evidence type="ECO:0000313" key="3">
    <source>
        <dbReference type="EMBL" id="MCF0264078.1"/>
    </source>
</evidence>
<feature type="chain" id="PRO_5036471450" description="DUF7944 domain-containing protein" evidence="1">
    <location>
        <begin position="26"/>
        <end position="124"/>
    </location>
</feature>
<dbReference type="EMBL" id="JAHWXT010000001">
    <property type="protein sequence ID" value="MCF0264078.1"/>
    <property type="molecule type" value="Genomic_DNA"/>
</dbReference>
<gene>
    <name evidence="3" type="ORF">KW868_06280</name>
</gene>
<organism evidence="3 4">
    <name type="scientific">Acinetobacter guillouiae</name>
    <name type="common">Acinetobacter genomosp. 11</name>
    <dbReference type="NCBI Taxonomy" id="106649"/>
    <lineage>
        <taxon>Bacteria</taxon>
        <taxon>Pseudomonadati</taxon>
        <taxon>Pseudomonadota</taxon>
        <taxon>Gammaproteobacteria</taxon>
        <taxon>Moraxellales</taxon>
        <taxon>Moraxellaceae</taxon>
        <taxon>Acinetobacter</taxon>
    </lineage>
</organism>
<dbReference type="Proteomes" id="UP000887320">
    <property type="component" value="Unassembled WGS sequence"/>
</dbReference>
<name>A0A8X8GFM3_ACIGI</name>
<feature type="signal peptide" evidence="1">
    <location>
        <begin position="1"/>
        <end position="25"/>
    </location>
</feature>
<proteinExistence type="predicted"/>
<dbReference type="Pfam" id="PF25642">
    <property type="entry name" value="DUF7944"/>
    <property type="match status" value="1"/>
</dbReference>
<accession>A0A8X8GFM3</accession>
<dbReference type="RefSeq" id="WP_234622984.1">
    <property type="nucleotide sequence ID" value="NZ_JAHWXT010000001.1"/>
</dbReference>
<sequence length="124" mass="13698">MRMTLKMLTLSLVSASGLFMTHAFAASDKIEVTQQQVSKEELAAIYVLSDICPSLIKTDAAFNKGFDHLLKDYMSNDKDPKATLKSLAKQKDFQRALKEAKSDAKKAGDTENTAICNDISNYQS</sequence>
<dbReference type="InterPro" id="IPR057704">
    <property type="entry name" value="DUF7944"/>
</dbReference>
<feature type="domain" description="DUF7944" evidence="2">
    <location>
        <begin position="38"/>
        <end position="119"/>
    </location>
</feature>
<keyword evidence="1" id="KW-0732">Signal</keyword>
<comment type="caution">
    <text evidence="3">The sequence shown here is derived from an EMBL/GenBank/DDBJ whole genome shotgun (WGS) entry which is preliminary data.</text>
</comment>
<reference evidence="3" key="1">
    <citation type="submission" date="2021-07" db="EMBL/GenBank/DDBJ databases">
        <authorList>
            <person name="Fernandez M."/>
            <person name="Pereira P."/>
            <person name="Torres Tejerizo G.A."/>
            <person name="Gonzalez P."/>
            <person name="Agostini E."/>
        </authorList>
    </citation>
    <scope>NUCLEOTIDE SEQUENCE</scope>
    <source>
        <strain evidence="3">SFC 500-1A</strain>
    </source>
</reference>
<evidence type="ECO:0000259" key="2">
    <source>
        <dbReference type="Pfam" id="PF25642"/>
    </source>
</evidence>
<dbReference type="NCBIfam" id="NF047330">
    <property type="entry name" value="MCR_0457_fam"/>
    <property type="match status" value="1"/>
</dbReference>